<dbReference type="AlphaFoldDB" id="A0A8J3QL76"/>
<dbReference type="Pfam" id="PF07098">
    <property type="entry name" value="DUF1360"/>
    <property type="match status" value="1"/>
</dbReference>
<evidence type="ECO:0000313" key="2">
    <source>
        <dbReference type="EMBL" id="GIH12989.1"/>
    </source>
</evidence>
<dbReference type="InterPro" id="IPR010773">
    <property type="entry name" value="Mycophage_PG1_Gp7"/>
</dbReference>
<comment type="caution">
    <text evidence="2">The sequence shown here is derived from an EMBL/GenBank/DDBJ whole genome shotgun (WGS) entry which is preliminary data.</text>
</comment>
<feature type="transmembrane region" description="Helical" evidence="1">
    <location>
        <begin position="113"/>
        <end position="138"/>
    </location>
</feature>
<accession>A0A8J3QL76</accession>
<reference evidence="2" key="1">
    <citation type="submission" date="2021-01" db="EMBL/GenBank/DDBJ databases">
        <title>Whole genome shotgun sequence of Rugosimonospora africana NBRC 104875.</title>
        <authorList>
            <person name="Komaki H."/>
            <person name="Tamura T."/>
        </authorList>
    </citation>
    <scope>NUCLEOTIDE SEQUENCE</scope>
    <source>
        <strain evidence="2">NBRC 104875</strain>
    </source>
</reference>
<organism evidence="2 3">
    <name type="scientific">Rugosimonospora africana</name>
    <dbReference type="NCBI Taxonomy" id="556532"/>
    <lineage>
        <taxon>Bacteria</taxon>
        <taxon>Bacillati</taxon>
        <taxon>Actinomycetota</taxon>
        <taxon>Actinomycetes</taxon>
        <taxon>Micromonosporales</taxon>
        <taxon>Micromonosporaceae</taxon>
        <taxon>Rugosimonospora</taxon>
    </lineage>
</organism>
<evidence type="ECO:0000313" key="3">
    <source>
        <dbReference type="Proteomes" id="UP000642748"/>
    </source>
</evidence>
<keyword evidence="3" id="KW-1185">Reference proteome</keyword>
<name>A0A8J3QL76_9ACTN</name>
<feature type="transmembrane region" description="Helical" evidence="1">
    <location>
        <begin position="27"/>
        <end position="48"/>
    </location>
</feature>
<evidence type="ECO:0008006" key="4">
    <source>
        <dbReference type="Google" id="ProtNLM"/>
    </source>
</evidence>
<evidence type="ECO:0000256" key="1">
    <source>
        <dbReference type="SAM" id="Phobius"/>
    </source>
</evidence>
<dbReference type="EMBL" id="BONZ01000013">
    <property type="protein sequence ID" value="GIH12989.1"/>
    <property type="molecule type" value="Genomic_DNA"/>
</dbReference>
<dbReference type="Proteomes" id="UP000642748">
    <property type="component" value="Unassembled WGS sequence"/>
</dbReference>
<keyword evidence="1" id="KW-1133">Transmembrane helix</keyword>
<proteinExistence type="predicted"/>
<sequence>MGSTDTTSTLVRGYADSASDERPLKGYALVLAGYAGAAGTVALAARLLGRRLPERPAPGDLLLLALATHKLSRLLTKDAVTSPLRAPVTAFEGPAGEAELNERPRGRGARHAIGELLTCPFCTAVWVASGLASGLVFVPRLTRFGMGIASAIAGADFLHLGYDAAKRLAG</sequence>
<keyword evidence="1" id="KW-0472">Membrane</keyword>
<protein>
    <recommendedName>
        <fullName evidence="4">DUF1360 domain-containing protein</fullName>
    </recommendedName>
</protein>
<keyword evidence="1" id="KW-0812">Transmembrane</keyword>
<gene>
    <name evidence="2" type="ORF">Raf01_11610</name>
</gene>
<dbReference type="RefSeq" id="WP_203916696.1">
    <property type="nucleotide sequence ID" value="NZ_BONZ01000013.1"/>
</dbReference>